<dbReference type="Proteomes" id="UP000266915">
    <property type="component" value="Unassembled WGS sequence"/>
</dbReference>
<dbReference type="GO" id="GO:0004722">
    <property type="term" value="F:protein serine/threonine phosphatase activity"/>
    <property type="evidence" value="ECO:0007669"/>
    <property type="project" value="InterPro"/>
</dbReference>
<gene>
    <name evidence="2" type="ORF">EDD42_0960</name>
</gene>
<dbReference type="SMART" id="SM00331">
    <property type="entry name" value="PP2C_SIG"/>
    <property type="match status" value="1"/>
</dbReference>
<evidence type="ECO:0000259" key="1">
    <source>
        <dbReference type="PROSITE" id="PS51746"/>
    </source>
</evidence>
<dbReference type="Gene3D" id="3.60.40.10">
    <property type="entry name" value="PPM-type phosphatase domain"/>
    <property type="match status" value="1"/>
</dbReference>
<comment type="caution">
    <text evidence="2">The sequence shown here is derived from an EMBL/GenBank/DDBJ whole genome shotgun (WGS) entry which is preliminary data.</text>
</comment>
<organism evidence="2 3">
    <name type="scientific">Plantibacter flavus</name>
    <dbReference type="NCBI Taxonomy" id="150123"/>
    <lineage>
        <taxon>Bacteria</taxon>
        <taxon>Bacillati</taxon>
        <taxon>Actinomycetota</taxon>
        <taxon>Actinomycetes</taxon>
        <taxon>Micrococcales</taxon>
        <taxon>Microbacteriaceae</taxon>
        <taxon>Plantibacter</taxon>
    </lineage>
</organism>
<dbReference type="InterPro" id="IPR036457">
    <property type="entry name" value="PPM-type-like_dom_sf"/>
</dbReference>
<dbReference type="PANTHER" id="PTHR47992">
    <property type="entry name" value="PROTEIN PHOSPHATASE"/>
    <property type="match status" value="1"/>
</dbReference>
<accession>A0A3N2C0A0</accession>
<dbReference type="InterPro" id="IPR001932">
    <property type="entry name" value="PPM-type_phosphatase-like_dom"/>
</dbReference>
<dbReference type="Pfam" id="PF13672">
    <property type="entry name" value="PP2C_2"/>
    <property type="match status" value="1"/>
</dbReference>
<evidence type="ECO:0000313" key="3">
    <source>
        <dbReference type="Proteomes" id="UP000266915"/>
    </source>
</evidence>
<dbReference type="SUPFAM" id="SSF81606">
    <property type="entry name" value="PP2C-like"/>
    <property type="match status" value="1"/>
</dbReference>
<reference evidence="2 3" key="1">
    <citation type="submission" date="2018-11" db="EMBL/GenBank/DDBJ databases">
        <title>Sequencing the genomes of 1000 actinobacteria strains.</title>
        <authorList>
            <person name="Klenk H.-P."/>
        </authorList>
    </citation>
    <scope>NUCLEOTIDE SEQUENCE [LARGE SCALE GENOMIC DNA]</scope>
    <source>
        <strain evidence="2 3">DSM 14012</strain>
    </source>
</reference>
<proteinExistence type="predicted"/>
<name>A0A3N2C0A0_9MICO</name>
<dbReference type="AlphaFoldDB" id="A0A3N2C0A0"/>
<sequence>MTTIETARSTHILRSEGRTDTGLVRRLNEDAFYAGAPAFVVADGMGGHERGEVASREVAAALERGIPIGMPTTTEAVVTTIVAANAVIRSIPTPNGVIGTTVAGLALVALSPQTDLHWMVFNVGDSRVYTWADGALRRITVDHSAVQELVDAGSITEAEAREHPDRNIVTKAIGVEAGIDPDVWLLPVAGRQRFLLCSDGLTGELSDERIAEVLSQGFEGAADRLVELALAAGGRDNVTALVVDVVSTSLMSSGPGYDDAGGLGYLEETMPRG</sequence>
<dbReference type="RefSeq" id="WP_085510239.1">
    <property type="nucleotide sequence ID" value="NZ_FXAP01000001.1"/>
</dbReference>
<dbReference type="SMART" id="SM00332">
    <property type="entry name" value="PP2Cc"/>
    <property type="match status" value="1"/>
</dbReference>
<dbReference type="PROSITE" id="PS51746">
    <property type="entry name" value="PPM_2"/>
    <property type="match status" value="1"/>
</dbReference>
<keyword evidence="3" id="KW-1185">Reference proteome</keyword>
<feature type="domain" description="PPM-type phosphatase" evidence="1">
    <location>
        <begin position="9"/>
        <end position="245"/>
    </location>
</feature>
<dbReference type="EMBL" id="RKHL01000001">
    <property type="protein sequence ID" value="ROR80913.1"/>
    <property type="molecule type" value="Genomic_DNA"/>
</dbReference>
<protein>
    <submittedName>
        <fullName evidence="2">Protein phosphatase</fullName>
    </submittedName>
</protein>
<evidence type="ECO:0000313" key="2">
    <source>
        <dbReference type="EMBL" id="ROR80913.1"/>
    </source>
</evidence>
<dbReference type="InterPro" id="IPR015655">
    <property type="entry name" value="PP2C"/>
</dbReference>
<dbReference type="CDD" id="cd00143">
    <property type="entry name" value="PP2Cc"/>
    <property type="match status" value="1"/>
</dbReference>